<proteinExistence type="predicted"/>
<organism evidence="2">
    <name type="scientific">marine sediment metagenome</name>
    <dbReference type="NCBI Taxonomy" id="412755"/>
    <lineage>
        <taxon>unclassified sequences</taxon>
        <taxon>metagenomes</taxon>
        <taxon>ecological metagenomes</taxon>
    </lineage>
</organism>
<comment type="caution">
    <text evidence="2">The sequence shown here is derived from an EMBL/GenBank/DDBJ whole genome shotgun (WGS) entry which is preliminary data.</text>
</comment>
<sequence>MYFFFFKNISSSIKSKPKNILLLLIGSLVIYLFIVLATQIHFVYILKLVIYTLVVGVLMYLFWWYSHKYHIRERFSFSLILLNYILYLILSIFMV</sequence>
<dbReference type="AlphaFoldDB" id="A0A0F9UGA0"/>
<feature type="transmembrane region" description="Helical" evidence="1">
    <location>
        <begin position="44"/>
        <end position="63"/>
    </location>
</feature>
<dbReference type="EMBL" id="LAZR01001011">
    <property type="protein sequence ID" value="KKN52623.1"/>
    <property type="molecule type" value="Genomic_DNA"/>
</dbReference>
<accession>A0A0F9UGA0</accession>
<evidence type="ECO:0000313" key="2">
    <source>
        <dbReference type="EMBL" id="KKN52623.1"/>
    </source>
</evidence>
<keyword evidence="1" id="KW-0812">Transmembrane</keyword>
<feature type="transmembrane region" description="Helical" evidence="1">
    <location>
        <begin position="75"/>
        <end position="94"/>
    </location>
</feature>
<keyword evidence="1" id="KW-1133">Transmembrane helix</keyword>
<feature type="transmembrane region" description="Helical" evidence="1">
    <location>
        <begin position="20"/>
        <end position="38"/>
    </location>
</feature>
<keyword evidence="1" id="KW-0472">Membrane</keyword>
<reference evidence="2" key="1">
    <citation type="journal article" date="2015" name="Nature">
        <title>Complex archaea that bridge the gap between prokaryotes and eukaryotes.</title>
        <authorList>
            <person name="Spang A."/>
            <person name="Saw J.H."/>
            <person name="Jorgensen S.L."/>
            <person name="Zaremba-Niedzwiedzka K."/>
            <person name="Martijn J."/>
            <person name="Lind A.E."/>
            <person name="van Eijk R."/>
            <person name="Schleper C."/>
            <person name="Guy L."/>
            <person name="Ettema T.J."/>
        </authorList>
    </citation>
    <scope>NUCLEOTIDE SEQUENCE</scope>
</reference>
<name>A0A0F9UGA0_9ZZZZ</name>
<protein>
    <submittedName>
        <fullName evidence="2">Uncharacterized protein</fullName>
    </submittedName>
</protein>
<evidence type="ECO:0000256" key="1">
    <source>
        <dbReference type="SAM" id="Phobius"/>
    </source>
</evidence>
<gene>
    <name evidence="2" type="ORF">LCGC14_0610780</name>
</gene>